<dbReference type="AlphaFoldDB" id="A7F801"/>
<dbReference type="InParanoid" id="A7F801"/>
<name>A7F801_SCLS1</name>
<evidence type="ECO:0000313" key="2">
    <source>
        <dbReference type="Proteomes" id="UP000001312"/>
    </source>
</evidence>
<protein>
    <submittedName>
        <fullName evidence="1">Uncharacterized protein</fullName>
    </submittedName>
</protein>
<dbReference type="RefSeq" id="XP_001585492.1">
    <property type="nucleotide sequence ID" value="XM_001585442.1"/>
</dbReference>
<sequence length="49" mass="5689">MIEVFSEIPRPNEVKLNYIQTIEQFLGGIEGEMSQTLLRREYASKDDSL</sequence>
<reference evidence="2" key="1">
    <citation type="journal article" date="2011" name="PLoS Genet.">
        <title>Genomic analysis of the necrotrophic fungal pathogens Sclerotinia sclerotiorum and Botrytis cinerea.</title>
        <authorList>
            <person name="Amselem J."/>
            <person name="Cuomo C.A."/>
            <person name="van Kan J.A."/>
            <person name="Viaud M."/>
            <person name="Benito E.P."/>
            <person name="Couloux A."/>
            <person name="Coutinho P.M."/>
            <person name="de Vries R.P."/>
            <person name="Dyer P.S."/>
            <person name="Fillinger S."/>
            <person name="Fournier E."/>
            <person name="Gout L."/>
            <person name="Hahn M."/>
            <person name="Kohn L."/>
            <person name="Lapalu N."/>
            <person name="Plummer K.M."/>
            <person name="Pradier J.M."/>
            <person name="Quevillon E."/>
            <person name="Sharon A."/>
            <person name="Simon A."/>
            <person name="ten Have A."/>
            <person name="Tudzynski B."/>
            <person name="Tudzynski P."/>
            <person name="Wincker P."/>
            <person name="Andrew M."/>
            <person name="Anthouard V."/>
            <person name="Beever R.E."/>
            <person name="Beffa R."/>
            <person name="Benoit I."/>
            <person name="Bouzid O."/>
            <person name="Brault B."/>
            <person name="Chen Z."/>
            <person name="Choquer M."/>
            <person name="Collemare J."/>
            <person name="Cotton P."/>
            <person name="Danchin E.G."/>
            <person name="Da Silva C."/>
            <person name="Gautier A."/>
            <person name="Giraud C."/>
            <person name="Giraud T."/>
            <person name="Gonzalez C."/>
            <person name="Grossetete S."/>
            <person name="Guldener U."/>
            <person name="Henrissat B."/>
            <person name="Howlett B.J."/>
            <person name="Kodira C."/>
            <person name="Kretschmer M."/>
            <person name="Lappartient A."/>
            <person name="Leroch M."/>
            <person name="Levis C."/>
            <person name="Mauceli E."/>
            <person name="Neuveglise C."/>
            <person name="Oeser B."/>
            <person name="Pearson M."/>
            <person name="Poulain J."/>
            <person name="Poussereau N."/>
            <person name="Quesneville H."/>
            <person name="Rascle C."/>
            <person name="Schumacher J."/>
            <person name="Segurens B."/>
            <person name="Sexton A."/>
            <person name="Silva E."/>
            <person name="Sirven C."/>
            <person name="Soanes D.M."/>
            <person name="Talbot N.J."/>
            <person name="Templeton M."/>
            <person name="Yandava C."/>
            <person name="Yarden O."/>
            <person name="Zeng Q."/>
            <person name="Rollins J.A."/>
            <person name="Lebrun M.H."/>
            <person name="Dickman M."/>
        </authorList>
    </citation>
    <scope>NUCLEOTIDE SEQUENCE [LARGE SCALE GENOMIC DNA]</scope>
    <source>
        <strain evidence="2">ATCC 18683 / 1980 / Ss-1</strain>
    </source>
</reference>
<dbReference type="KEGG" id="ssl:SS1G_13731"/>
<accession>A7F801</accession>
<dbReference type="Proteomes" id="UP000001312">
    <property type="component" value="Unassembled WGS sequence"/>
</dbReference>
<organism evidence="1 2">
    <name type="scientific">Sclerotinia sclerotiorum (strain ATCC 18683 / 1980 / Ss-1)</name>
    <name type="common">White mold</name>
    <name type="synonym">Whetzelinia sclerotiorum</name>
    <dbReference type="NCBI Taxonomy" id="665079"/>
    <lineage>
        <taxon>Eukaryota</taxon>
        <taxon>Fungi</taxon>
        <taxon>Dikarya</taxon>
        <taxon>Ascomycota</taxon>
        <taxon>Pezizomycotina</taxon>
        <taxon>Leotiomycetes</taxon>
        <taxon>Helotiales</taxon>
        <taxon>Sclerotiniaceae</taxon>
        <taxon>Sclerotinia</taxon>
    </lineage>
</organism>
<evidence type="ECO:0000313" key="1">
    <source>
        <dbReference type="EMBL" id="EDN98872.1"/>
    </source>
</evidence>
<dbReference type="GeneID" id="5481462"/>
<keyword evidence="2" id="KW-1185">Reference proteome</keyword>
<gene>
    <name evidence="1" type="ORF">SS1G_13731</name>
</gene>
<dbReference type="EMBL" id="CH476646">
    <property type="protein sequence ID" value="EDN98872.1"/>
    <property type="molecule type" value="Genomic_DNA"/>
</dbReference>
<proteinExistence type="predicted"/>